<dbReference type="Proteomes" id="UP000002872">
    <property type="component" value="Unassembled WGS sequence"/>
</dbReference>
<protein>
    <submittedName>
        <fullName evidence="2">Uncharacterized protein</fullName>
    </submittedName>
</protein>
<accession>I3EDU6</accession>
<evidence type="ECO:0000313" key="3">
    <source>
        <dbReference type="Proteomes" id="UP000002872"/>
    </source>
</evidence>
<sequence length="888" mass="102771">MKLQYLICTIFACQVYARLTLSQLEHLQKMIFVSGIFGEQRINQNGPLIFLPALIYHKNGYMHNKRLFSPEIKTDYSLTKNPKKNMYDQSSFTLTRKPNNDKVYFSTNEDTNSAYLSEYHKRIIQMFPSSTGDLSIEAGRYNAFTQFLRSSTVLPHAPDILASLFLLSEGVNILLSWNDNKKTLTLCKANGDMHFNISMVIKGYKNIQSKKLKNIYQSEAVEIIDFFIERRNKPSSHEKKASSMPTSFDEFKKGRFLDSLEFLIQMYIFEFINSIESAENIIRAIHTMLLDYITNSHYSLDESKIDHAQRVLEKCFVPNSAKETLDYIQSMKDIYQIIYQNRATPFYDSSLLPGYIRVPYYNRKTNRFSKKCQESFSNCGEAGIFALFCCFTYDPVENIYTTAHMPGASPELKSFFKKYDIPEECISAKHHKEWCRVVSDLAGPIDYVGPGNEINAGILNMLSIICAITNYSDNALIELKKKIANTQNEESELYEILAEFIKDLFTQLSFNKSVVISCTNLNLGNACSERTDVFGHISLSYTYKNIQNTVQMHLSRNHFGFSALQNIENQTANGIDRLQILKNTYIKEKTFAGYLLAHYINILIENIMKKDTHSYLLANDIISMTISDIKNINGLFLLKKIENIEYKKEIVSRFLFYMKPEDIHSENRIIRMTSNILGSAPLNDKYTQVKMLSAAVYTMAYKTAYTNIQLEEQDTIRIIEYTMNTLHMFSYILDANNPTILLAHIKKYIKRIDYFSNTIHNPLISMHTSRRIFNCLFTNNQSCSSDNGFDIIDMLLYIDEEAASFVSFIWFHYACEEMPDKVVLIIKLFKHIIEFDSACDWRNFLLHITNIEQCKIRKTLDALKSTLCTTSNNTEKYQAIYNILRKAS</sequence>
<reference evidence="2" key="1">
    <citation type="submission" date="2011-01" db="EMBL/GenBank/DDBJ databases">
        <title>The Genome Sequence of Nematocida parisii strain ERTm3.</title>
        <authorList>
            <consortium name="The Broad Institute Genome Sequencing Platform"/>
            <consortium name="The Broad Institute Genome Sequencing Center for Infectious Disease"/>
            <person name="Cuomo C."/>
            <person name="Troemel E."/>
            <person name="Young S.K."/>
            <person name="Zeng Q."/>
            <person name="Gargeya S."/>
            <person name="Fitzgerald M."/>
            <person name="Haas B."/>
            <person name="Abouelleil A."/>
            <person name="Alvarado L."/>
            <person name="Arachchi H.M."/>
            <person name="Berlin A."/>
            <person name="Chapman S.B."/>
            <person name="Gearin G."/>
            <person name="Goldberg J."/>
            <person name="Griggs A."/>
            <person name="Gujja S."/>
            <person name="Hansen M."/>
            <person name="Heiman D."/>
            <person name="Howarth C."/>
            <person name="Larimer J."/>
            <person name="Lui A."/>
            <person name="MacDonald P.J.P."/>
            <person name="McCowen C."/>
            <person name="Montmayeur A."/>
            <person name="Murphy C."/>
            <person name="Neiman D."/>
            <person name="Pearson M."/>
            <person name="Priest M."/>
            <person name="Roberts A."/>
            <person name="Saif S."/>
            <person name="Shea T."/>
            <person name="Sisk P."/>
            <person name="Stolte C."/>
            <person name="Sykes S."/>
            <person name="Wortman J."/>
            <person name="Nusbaum C."/>
            <person name="Birren B."/>
        </authorList>
    </citation>
    <scope>NUCLEOTIDE SEQUENCE</scope>
    <source>
        <strain evidence="2">ERTm3</strain>
    </source>
</reference>
<feature type="signal peptide" evidence="1">
    <location>
        <begin position="1"/>
        <end position="17"/>
    </location>
</feature>
<dbReference type="AlphaFoldDB" id="I3EDU6"/>
<evidence type="ECO:0000256" key="1">
    <source>
        <dbReference type="SAM" id="SignalP"/>
    </source>
</evidence>
<feature type="chain" id="PRO_5003670561" evidence="1">
    <location>
        <begin position="18"/>
        <end position="888"/>
    </location>
</feature>
<dbReference type="HOGENOM" id="CLU_009683_3_0_1"/>
<dbReference type="InParanoid" id="I3EDU6"/>
<proteinExistence type="predicted"/>
<gene>
    <name evidence="2" type="ORF">NEQG_02516</name>
</gene>
<keyword evidence="1" id="KW-0732">Signal</keyword>
<dbReference type="VEuPathDB" id="MicrosporidiaDB:NEQG_02516"/>
<dbReference type="OrthoDB" id="2188114at2759"/>
<name>I3EDU6_NEMP3</name>
<dbReference type="EMBL" id="GL870883">
    <property type="protein sequence ID" value="EIJ87393.1"/>
    <property type="molecule type" value="Genomic_DNA"/>
</dbReference>
<keyword evidence="3" id="KW-1185">Reference proteome</keyword>
<organism evidence="2 3">
    <name type="scientific">Nematocida parisii (strain ERTm3)</name>
    <name type="common">Nematode killer fungus</name>
    <dbReference type="NCBI Taxonomy" id="935791"/>
    <lineage>
        <taxon>Eukaryota</taxon>
        <taxon>Fungi</taxon>
        <taxon>Fungi incertae sedis</taxon>
        <taxon>Microsporidia</taxon>
        <taxon>Nematocida</taxon>
    </lineage>
</organism>
<dbReference type="OMA" id="WFHYACE"/>
<evidence type="ECO:0000313" key="2">
    <source>
        <dbReference type="EMBL" id="EIJ87393.1"/>
    </source>
</evidence>